<feature type="chain" id="PRO_5032847070" evidence="2">
    <location>
        <begin position="39"/>
        <end position="180"/>
    </location>
</feature>
<feature type="compositionally biased region" description="Basic and acidic residues" evidence="1">
    <location>
        <begin position="138"/>
        <end position="147"/>
    </location>
</feature>
<evidence type="ECO:0000256" key="2">
    <source>
        <dbReference type="SAM" id="SignalP"/>
    </source>
</evidence>
<sequence length="180" mass="19791">MRSDKMAGEAFVTAAIRRTGFAAMALAASLMLGHGAHAQTAPDTENGRYALSPVTDGFLRLDTRNGVVSICTNKNGWICRLVPDERAALDTEIGRLQADNKNLRDQLAQRDTVTGKTDTPLAKEDSKKSAQASPDSKASPDRKVELQLPPEHEKLLALIDRVWDRLIEMAVRLQKRLSEI</sequence>
<protein>
    <submittedName>
        <fullName evidence="3">Uncharacterized protein</fullName>
    </submittedName>
</protein>
<comment type="caution">
    <text evidence="3">The sequence shown here is derived from an EMBL/GenBank/DDBJ whole genome shotgun (WGS) entry which is preliminary data.</text>
</comment>
<feature type="region of interest" description="Disordered" evidence="1">
    <location>
        <begin position="104"/>
        <end position="147"/>
    </location>
</feature>
<feature type="signal peptide" evidence="2">
    <location>
        <begin position="1"/>
        <end position="38"/>
    </location>
</feature>
<gene>
    <name evidence="3" type="ORF">HNQ36_002366</name>
</gene>
<evidence type="ECO:0000313" key="4">
    <source>
        <dbReference type="Proteomes" id="UP000521227"/>
    </source>
</evidence>
<proteinExistence type="predicted"/>
<evidence type="ECO:0000256" key="1">
    <source>
        <dbReference type="SAM" id="MobiDB-lite"/>
    </source>
</evidence>
<accession>A0A840N0A2</accession>
<dbReference type="EMBL" id="JACHIJ010000003">
    <property type="protein sequence ID" value="MBB5052392.1"/>
    <property type="molecule type" value="Genomic_DNA"/>
</dbReference>
<dbReference type="AlphaFoldDB" id="A0A840N0A2"/>
<dbReference type="Proteomes" id="UP000521227">
    <property type="component" value="Unassembled WGS sequence"/>
</dbReference>
<reference evidence="3 4" key="1">
    <citation type="submission" date="2020-08" db="EMBL/GenBank/DDBJ databases">
        <title>Genomic Encyclopedia of Type Strains, Phase IV (KMG-IV): sequencing the most valuable type-strain genomes for metagenomic binning, comparative biology and taxonomic classification.</title>
        <authorList>
            <person name="Goeker M."/>
        </authorList>
    </citation>
    <scope>NUCLEOTIDE SEQUENCE [LARGE SCALE GENOMIC DNA]</scope>
    <source>
        <strain evidence="3 4">DSM 17498</strain>
    </source>
</reference>
<evidence type="ECO:0000313" key="3">
    <source>
        <dbReference type="EMBL" id="MBB5052392.1"/>
    </source>
</evidence>
<name>A0A840N0A2_9BRAD</name>
<organism evidence="3 4">
    <name type="scientific">Afipia massiliensis</name>
    <dbReference type="NCBI Taxonomy" id="211460"/>
    <lineage>
        <taxon>Bacteria</taxon>
        <taxon>Pseudomonadati</taxon>
        <taxon>Pseudomonadota</taxon>
        <taxon>Alphaproteobacteria</taxon>
        <taxon>Hyphomicrobiales</taxon>
        <taxon>Nitrobacteraceae</taxon>
        <taxon>Afipia</taxon>
    </lineage>
</organism>
<keyword evidence="2" id="KW-0732">Signal</keyword>